<name>A0A1L7VCM1_FUSPR</name>
<evidence type="ECO:0000313" key="2">
    <source>
        <dbReference type="Proteomes" id="UP000183971"/>
    </source>
</evidence>
<accession>A0A1L7VCM1</accession>
<dbReference type="Proteomes" id="UP000183971">
    <property type="component" value="Unassembled WGS sequence"/>
</dbReference>
<dbReference type="AlphaFoldDB" id="A0A1L7VCM1"/>
<dbReference type="VEuPathDB" id="FungiDB:FPRO_02600"/>
<dbReference type="RefSeq" id="XP_031077733.1">
    <property type="nucleotide sequence ID" value="XM_031227281.1"/>
</dbReference>
<keyword evidence="2" id="KW-1185">Reference proteome</keyword>
<sequence length="108" mass="12340">MLPNGSYWYCLLSIARMRLMPNIVAIVGSNLGTNTDLVTWRETNKHRSALNQPYVRELIADINKYRPQNLKVSLTIPTVSIELYAIDDRLQPTISFNESDDYHSPSIS</sequence>
<organism evidence="1 2">
    <name type="scientific">Fusarium proliferatum (strain ET1)</name>
    <name type="common">Orchid endophyte fungus</name>
    <dbReference type="NCBI Taxonomy" id="1227346"/>
    <lineage>
        <taxon>Eukaryota</taxon>
        <taxon>Fungi</taxon>
        <taxon>Dikarya</taxon>
        <taxon>Ascomycota</taxon>
        <taxon>Pezizomycotina</taxon>
        <taxon>Sordariomycetes</taxon>
        <taxon>Hypocreomycetidae</taxon>
        <taxon>Hypocreales</taxon>
        <taxon>Nectriaceae</taxon>
        <taxon>Fusarium</taxon>
        <taxon>Fusarium fujikuroi species complex</taxon>
    </lineage>
</organism>
<gene>
    <name evidence="1" type="ORF">FPRO_02600</name>
</gene>
<comment type="caution">
    <text evidence="1">The sequence shown here is derived from an EMBL/GenBank/DDBJ whole genome shotgun (WGS) entry which is preliminary data.</text>
</comment>
<dbReference type="EMBL" id="FJOF01000002">
    <property type="protein sequence ID" value="CZR37140.1"/>
    <property type="molecule type" value="Genomic_DNA"/>
</dbReference>
<dbReference type="GeneID" id="42047485"/>
<protein>
    <submittedName>
        <fullName evidence="1">Uncharacterized protein</fullName>
    </submittedName>
</protein>
<evidence type="ECO:0000313" key="1">
    <source>
        <dbReference type="EMBL" id="CZR37140.1"/>
    </source>
</evidence>
<proteinExistence type="predicted"/>
<reference evidence="2" key="1">
    <citation type="journal article" date="2016" name="Genome Biol. Evol.">
        <title>Comparative 'omics' of the Fusarium fujikuroi species complex highlights differences in genetic potential and metabolite synthesis.</title>
        <authorList>
            <person name="Niehaus E.-M."/>
            <person name="Muensterkoetter M."/>
            <person name="Proctor R.H."/>
            <person name="Brown D.W."/>
            <person name="Sharon A."/>
            <person name="Idan Y."/>
            <person name="Oren-Young L."/>
            <person name="Sieber C.M."/>
            <person name="Novak O."/>
            <person name="Pencik A."/>
            <person name="Tarkowska D."/>
            <person name="Hromadova K."/>
            <person name="Freeman S."/>
            <person name="Maymon M."/>
            <person name="Elazar M."/>
            <person name="Youssef S.A."/>
            <person name="El-Shabrawy E.S.M."/>
            <person name="Shalaby A.B.A."/>
            <person name="Houterman P."/>
            <person name="Brock N.L."/>
            <person name="Burkhardt I."/>
            <person name="Tsavkelova E.A."/>
            <person name="Dickschat J.S."/>
            <person name="Galuszka P."/>
            <person name="Gueldener U."/>
            <person name="Tudzynski B."/>
        </authorList>
    </citation>
    <scope>NUCLEOTIDE SEQUENCE [LARGE SCALE GENOMIC DNA]</scope>
    <source>
        <strain evidence="2">ET1</strain>
    </source>
</reference>